<dbReference type="PANTHER" id="PTHR45835">
    <property type="entry name" value="YALI0A06105P"/>
    <property type="match status" value="1"/>
</dbReference>
<dbReference type="EMBL" id="BQNB010010342">
    <property type="protein sequence ID" value="GJS75993.1"/>
    <property type="molecule type" value="Genomic_DNA"/>
</dbReference>
<reference evidence="2" key="1">
    <citation type="journal article" date="2022" name="Int. J. Mol. Sci.">
        <title>Draft Genome of Tanacetum Coccineum: Genomic Comparison of Closely Related Tanacetum-Family Plants.</title>
        <authorList>
            <person name="Yamashiro T."/>
            <person name="Shiraishi A."/>
            <person name="Nakayama K."/>
            <person name="Satake H."/>
        </authorList>
    </citation>
    <scope>NUCLEOTIDE SEQUENCE</scope>
</reference>
<evidence type="ECO:0000256" key="1">
    <source>
        <dbReference type="SAM" id="MobiDB-lite"/>
    </source>
</evidence>
<comment type="caution">
    <text evidence="2">The sequence shown here is derived from an EMBL/GenBank/DDBJ whole genome shotgun (WGS) entry which is preliminary data.</text>
</comment>
<keyword evidence="3" id="KW-1185">Reference proteome</keyword>
<dbReference type="Proteomes" id="UP001151760">
    <property type="component" value="Unassembled WGS sequence"/>
</dbReference>
<feature type="compositionally biased region" description="Pro residues" evidence="1">
    <location>
        <begin position="285"/>
        <end position="303"/>
    </location>
</feature>
<evidence type="ECO:0000313" key="2">
    <source>
        <dbReference type="EMBL" id="GJS75993.1"/>
    </source>
</evidence>
<protein>
    <recommendedName>
        <fullName evidence="4">Reverse transcriptase domain-containing protein</fullName>
    </recommendedName>
</protein>
<evidence type="ECO:0008006" key="4">
    <source>
        <dbReference type="Google" id="ProtNLM"/>
    </source>
</evidence>
<gene>
    <name evidence="2" type="ORF">Tco_0725874</name>
</gene>
<proteinExistence type="predicted"/>
<name>A0ABQ4YGB5_9ASTR</name>
<feature type="region of interest" description="Disordered" evidence="1">
    <location>
        <begin position="404"/>
        <end position="426"/>
    </location>
</feature>
<organism evidence="2 3">
    <name type="scientific">Tanacetum coccineum</name>
    <dbReference type="NCBI Taxonomy" id="301880"/>
    <lineage>
        <taxon>Eukaryota</taxon>
        <taxon>Viridiplantae</taxon>
        <taxon>Streptophyta</taxon>
        <taxon>Embryophyta</taxon>
        <taxon>Tracheophyta</taxon>
        <taxon>Spermatophyta</taxon>
        <taxon>Magnoliopsida</taxon>
        <taxon>eudicotyledons</taxon>
        <taxon>Gunneridae</taxon>
        <taxon>Pentapetalae</taxon>
        <taxon>asterids</taxon>
        <taxon>campanulids</taxon>
        <taxon>Asterales</taxon>
        <taxon>Asteraceae</taxon>
        <taxon>Asteroideae</taxon>
        <taxon>Anthemideae</taxon>
        <taxon>Anthemidinae</taxon>
        <taxon>Tanacetum</taxon>
    </lineage>
</organism>
<accession>A0ABQ4YGB5</accession>
<reference evidence="2" key="2">
    <citation type="submission" date="2022-01" db="EMBL/GenBank/DDBJ databases">
        <authorList>
            <person name="Yamashiro T."/>
            <person name="Shiraishi A."/>
            <person name="Satake H."/>
            <person name="Nakayama K."/>
        </authorList>
    </citation>
    <scope>NUCLEOTIDE SEQUENCE</scope>
</reference>
<sequence length="430" mass="48906">MRPRRWLEFLSDYDSEIRYHPGKANVVVDALSRKERIKPLRVRALVMTIGLNLPKKILNAQAEARKEKNYVAEDLHGMINKLEPRANGTLCLNNRSWILCFGDLRALIMHESHKSKYSIHPGSDKMFKAEYQKPSGLLVQPETPQWKWDNITMDFVTKLPKTKCLSDESLAKPLDEIQIDNKLHFIEEPIEIMDREVNKARGAQIHWGSLFGKSQFGGVTDWYQSQGYREPAMSYASFAVTYTSVYTDSEPGRVFWGADEEISDGGIPRVIVYGYDGLPMQPVAPPSPDYIPGPEEPQTPPIPQDEDEGEPMFIQPQDTDYVPEPIYPEYIPLEDEHVFPVEEQPLPHVDSPTAESPWYVMIMTAIHLGMTPMMRMRTEEDEEEEHLAPTDSAFVVLTVEPVSPPEGTEPVIPPPSTDMSTTEARITVRL</sequence>
<feature type="region of interest" description="Disordered" evidence="1">
    <location>
        <begin position="285"/>
        <end position="310"/>
    </location>
</feature>
<dbReference type="PANTHER" id="PTHR45835:SF99">
    <property type="entry name" value="CHROMO DOMAIN-CONTAINING PROTEIN-RELATED"/>
    <property type="match status" value="1"/>
</dbReference>
<evidence type="ECO:0000313" key="3">
    <source>
        <dbReference type="Proteomes" id="UP001151760"/>
    </source>
</evidence>